<dbReference type="Gene3D" id="3.20.20.30">
    <property type="entry name" value="Luciferase-like domain"/>
    <property type="match status" value="1"/>
</dbReference>
<dbReference type="RefSeq" id="WP_192762829.1">
    <property type="nucleotide sequence ID" value="NZ_JADBDZ010000001.1"/>
</dbReference>
<dbReference type="EMBL" id="JADBDZ010000001">
    <property type="protein sequence ID" value="MBE1536846.1"/>
    <property type="molecule type" value="Genomic_DNA"/>
</dbReference>
<keyword evidence="3 6" id="KW-0560">Oxidoreductase</keyword>
<feature type="domain" description="Luciferase-like" evidence="5">
    <location>
        <begin position="24"/>
        <end position="248"/>
    </location>
</feature>
<keyword evidence="1" id="KW-0285">Flavoprotein</keyword>
<keyword evidence="4 6" id="KW-0503">Monooxygenase</keyword>
<evidence type="ECO:0000256" key="4">
    <source>
        <dbReference type="ARBA" id="ARBA00023033"/>
    </source>
</evidence>
<dbReference type="InterPro" id="IPR011251">
    <property type="entry name" value="Luciferase-like_dom"/>
</dbReference>
<proteinExistence type="predicted"/>
<evidence type="ECO:0000256" key="3">
    <source>
        <dbReference type="ARBA" id="ARBA00023002"/>
    </source>
</evidence>
<evidence type="ECO:0000256" key="1">
    <source>
        <dbReference type="ARBA" id="ARBA00022630"/>
    </source>
</evidence>
<dbReference type="Proteomes" id="UP000627838">
    <property type="component" value="Unassembled WGS sequence"/>
</dbReference>
<evidence type="ECO:0000313" key="6">
    <source>
        <dbReference type="EMBL" id="MBE1536846.1"/>
    </source>
</evidence>
<comment type="caution">
    <text evidence="6">The sequence shown here is derived from an EMBL/GenBank/DDBJ whole genome shotgun (WGS) entry which is preliminary data.</text>
</comment>
<evidence type="ECO:0000313" key="7">
    <source>
        <dbReference type="Proteomes" id="UP000627838"/>
    </source>
</evidence>
<accession>A0ABR9K1Y6</accession>
<dbReference type="EC" id="1.14.14.5" evidence="6"/>
<reference evidence="6 7" key="1">
    <citation type="submission" date="2020-10" db="EMBL/GenBank/DDBJ databases">
        <title>Sequencing the genomes of 1000 actinobacteria strains.</title>
        <authorList>
            <person name="Klenk H.-P."/>
        </authorList>
    </citation>
    <scope>NUCLEOTIDE SEQUENCE [LARGE SCALE GENOMIC DNA]</scope>
    <source>
        <strain evidence="6 7">DSM 46744</strain>
    </source>
</reference>
<name>A0ABR9K1Y6_9ACTN</name>
<dbReference type="GO" id="GO:0008726">
    <property type="term" value="F:alkanesulfonate monooxygenase activity"/>
    <property type="evidence" value="ECO:0007669"/>
    <property type="project" value="UniProtKB-EC"/>
</dbReference>
<dbReference type="Pfam" id="PF00296">
    <property type="entry name" value="Bac_luciferase"/>
    <property type="match status" value="1"/>
</dbReference>
<dbReference type="SUPFAM" id="SSF51679">
    <property type="entry name" value="Bacterial luciferase-like"/>
    <property type="match status" value="1"/>
</dbReference>
<dbReference type="PANTHER" id="PTHR42847">
    <property type="entry name" value="ALKANESULFONATE MONOOXYGENASE"/>
    <property type="match status" value="1"/>
</dbReference>
<evidence type="ECO:0000259" key="5">
    <source>
        <dbReference type="Pfam" id="PF00296"/>
    </source>
</evidence>
<dbReference type="InterPro" id="IPR036661">
    <property type="entry name" value="Luciferase-like_sf"/>
</dbReference>
<protein>
    <submittedName>
        <fullName evidence="6">Alkanesulfonate monooxygenase</fullName>
        <ecNumber evidence="6">1.14.14.5</ecNumber>
    </submittedName>
</protein>
<dbReference type="PANTHER" id="PTHR42847:SF4">
    <property type="entry name" value="ALKANESULFONATE MONOOXYGENASE-RELATED"/>
    <property type="match status" value="1"/>
</dbReference>
<organism evidence="6 7">
    <name type="scientific">Actinomadura algeriensis</name>
    <dbReference type="NCBI Taxonomy" id="1679523"/>
    <lineage>
        <taxon>Bacteria</taxon>
        <taxon>Bacillati</taxon>
        <taxon>Actinomycetota</taxon>
        <taxon>Actinomycetes</taxon>
        <taxon>Streptosporangiales</taxon>
        <taxon>Thermomonosporaceae</taxon>
        <taxon>Actinomadura</taxon>
    </lineage>
</organism>
<evidence type="ECO:0000256" key="2">
    <source>
        <dbReference type="ARBA" id="ARBA00022643"/>
    </source>
</evidence>
<keyword evidence="2" id="KW-0288">FMN</keyword>
<keyword evidence="7" id="KW-1185">Reference proteome</keyword>
<sequence length="285" mass="30451">MRLALHIDDYSGFGAPGELGPVLARVAETAESAGFARLSVPDHMWHAEDAAAPMPESYTTLGFVAARTRSIELQTLVTAATYRPPGLLAKIVSTLDVLSGGRAWLGIGPGRNAGEAAGLGLPFGPAGERFDRLEETVQICRQTWSVNCDPFVGEHYRLGSTVGSPRPVSRPRPRILIGGDEEEALRLAAVYADASNVRTGQDARHRIDRLRGHCAEAGRDPDAVETTGVLSHPADGRGDADRLLKELWRLNESGFDTVYLAVPGAGTLTPLETVGAKIIPEIATW</sequence>
<dbReference type="InterPro" id="IPR050172">
    <property type="entry name" value="SsuD_RutA_monooxygenase"/>
</dbReference>
<gene>
    <name evidence="6" type="ORF">H4W34_006679</name>
</gene>